<keyword evidence="1" id="KW-0472">Membrane</keyword>
<dbReference type="KEGG" id="sroi:IAG44_40930"/>
<evidence type="ECO:0000256" key="1">
    <source>
        <dbReference type="SAM" id="Phobius"/>
    </source>
</evidence>
<sequence>MTRTVSGEKTRGTAGTRTWGAVLVLLAALPAVATYVVFALWIPSDIDRYDDYKAARACGTAPPVEWSEDCVRTVRMTVDRRELTRRQSGELTATTVDAPSRTYETSFGSRTPVLKYLDKGDEFTGTVWRGDLMTIAKGDDRQVTTDEPRNEYQMPAGLGTFTALLSALLLAHGVLRLARPRTHTRSFLGPPNTKRLVISVGIVCFVVGLICVWTGVPWWLVPLLITALSVAVGHLNVNWDREPAPGLPAE</sequence>
<dbReference type="RefSeq" id="WP_187752069.1">
    <property type="nucleotide sequence ID" value="NZ_CP060828.1"/>
</dbReference>
<name>A0A7H0IQT2_9ACTN</name>
<keyword evidence="3" id="KW-1185">Reference proteome</keyword>
<dbReference type="EMBL" id="CP060828">
    <property type="protein sequence ID" value="QNP75148.1"/>
    <property type="molecule type" value="Genomic_DNA"/>
</dbReference>
<gene>
    <name evidence="2" type="ORF">IAG44_40930</name>
</gene>
<feature type="transmembrane region" description="Helical" evidence="1">
    <location>
        <begin position="156"/>
        <end position="175"/>
    </location>
</feature>
<feature type="transmembrane region" description="Helical" evidence="1">
    <location>
        <begin position="21"/>
        <end position="42"/>
    </location>
</feature>
<dbReference type="Proteomes" id="UP000516052">
    <property type="component" value="Chromosome"/>
</dbReference>
<organism evidence="2 3">
    <name type="scientific">Streptomyces roseirectus</name>
    <dbReference type="NCBI Taxonomy" id="2768066"/>
    <lineage>
        <taxon>Bacteria</taxon>
        <taxon>Bacillati</taxon>
        <taxon>Actinomycetota</taxon>
        <taxon>Actinomycetes</taxon>
        <taxon>Kitasatosporales</taxon>
        <taxon>Streptomycetaceae</taxon>
        <taxon>Streptomyces</taxon>
    </lineage>
</organism>
<dbReference type="AlphaFoldDB" id="A0A7H0IQT2"/>
<feature type="transmembrane region" description="Helical" evidence="1">
    <location>
        <begin position="196"/>
        <end position="220"/>
    </location>
</feature>
<keyword evidence="1" id="KW-0812">Transmembrane</keyword>
<evidence type="ECO:0000313" key="3">
    <source>
        <dbReference type="Proteomes" id="UP000516052"/>
    </source>
</evidence>
<protein>
    <submittedName>
        <fullName evidence="2">Uncharacterized protein</fullName>
    </submittedName>
</protein>
<accession>A0A7H0IQT2</accession>
<keyword evidence="1" id="KW-1133">Transmembrane helix</keyword>
<reference evidence="2 3" key="1">
    <citation type="submission" date="2020-08" db="EMBL/GenBank/DDBJ databases">
        <title>A novel species.</title>
        <authorList>
            <person name="Gao J."/>
        </authorList>
    </citation>
    <scope>NUCLEOTIDE SEQUENCE [LARGE SCALE GENOMIC DNA]</scope>
    <source>
        <strain evidence="2 3">CRXT-G-22</strain>
    </source>
</reference>
<evidence type="ECO:0000313" key="2">
    <source>
        <dbReference type="EMBL" id="QNP75148.1"/>
    </source>
</evidence>
<proteinExistence type="predicted"/>